<proteinExistence type="predicted"/>
<dbReference type="EMBL" id="KV427673">
    <property type="protein sequence ID" value="KZT00963.1"/>
    <property type="molecule type" value="Genomic_DNA"/>
</dbReference>
<evidence type="ECO:0000313" key="2">
    <source>
        <dbReference type="Proteomes" id="UP000076871"/>
    </source>
</evidence>
<gene>
    <name evidence="1" type="ORF">LAESUDRAFT_764183</name>
</gene>
<dbReference type="GeneID" id="63830423"/>
<dbReference type="Proteomes" id="UP000076871">
    <property type="component" value="Unassembled WGS sequence"/>
</dbReference>
<dbReference type="RefSeq" id="XP_040758703.1">
    <property type="nucleotide sequence ID" value="XM_040913395.1"/>
</dbReference>
<dbReference type="AlphaFoldDB" id="A0A165BFR5"/>
<accession>A0A165BFR5</accession>
<reference evidence="1 2" key="1">
    <citation type="journal article" date="2016" name="Mol. Biol. Evol.">
        <title>Comparative Genomics of Early-Diverging Mushroom-Forming Fungi Provides Insights into the Origins of Lignocellulose Decay Capabilities.</title>
        <authorList>
            <person name="Nagy L.G."/>
            <person name="Riley R."/>
            <person name="Tritt A."/>
            <person name="Adam C."/>
            <person name="Daum C."/>
            <person name="Floudas D."/>
            <person name="Sun H."/>
            <person name="Yadav J.S."/>
            <person name="Pangilinan J."/>
            <person name="Larsson K.H."/>
            <person name="Matsuura K."/>
            <person name="Barry K."/>
            <person name="Labutti K."/>
            <person name="Kuo R."/>
            <person name="Ohm R.A."/>
            <person name="Bhattacharya S.S."/>
            <person name="Shirouzu T."/>
            <person name="Yoshinaga Y."/>
            <person name="Martin F.M."/>
            <person name="Grigoriev I.V."/>
            <person name="Hibbett D.S."/>
        </authorList>
    </citation>
    <scope>NUCLEOTIDE SEQUENCE [LARGE SCALE GENOMIC DNA]</scope>
    <source>
        <strain evidence="1 2">93-53</strain>
    </source>
</reference>
<protein>
    <recommendedName>
        <fullName evidence="3">Endonuclease/exonuclease/phosphatase domain-containing protein</fullName>
    </recommendedName>
</protein>
<dbReference type="InParanoid" id="A0A165BFR5"/>
<name>A0A165BFR5_9APHY</name>
<keyword evidence="2" id="KW-1185">Reference proteome</keyword>
<evidence type="ECO:0000313" key="1">
    <source>
        <dbReference type="EMBL" id="KZT00963.1"/>
    </source>
</evidence>
<evidence type="ECO:0008006" key="3">
    <source>
        <dbReference type="Google" id="ProtNLM"/>
    </source>
</evidence>
<sequence>MAVKAPSLPPPLTDKTYHTLLTPEQVTHIRATAPAIWYQRITQRIQEAEAWSKVIFRGMRLALNKVLLTFSHDSLDTLIQDALRAIRIIFNLEPHAASPTPTGACTVALPQGFHPVLPTIKLFILACPRRHLMSGSLLTGEEIMTELHTNPIFTDIYFNGIPAFTTFAGSEDTQEHVPLIFSIENPKRDFCSHFLISRDNRELFTEPHLPTHIIGGNPSTGAIIDLVWASSGPRFALSQYAVEDSPWTSDHSLITYTICTEAAPMEVDLGFCVDPSLQSEWLDALTIALLTNPPPPSYFSTSDLDQGAAALLCAINAANITTFPPCTHTHQPSQLWWNDGCDFIRWRVQDAISTVEHRRAKRDLQQVIHTARKEWAIVAASQLQHTNP</sequence>
<organism evidence="1 2">
    <name type="scientific">Laetiporus sulphureus 93-53</name>
    <dbReference type="NCBI Taxonomy" id="1314785"/>
    <lineage>
        <taxon>Eukaryota</taxon>
        <taxon>Fungi</taxon>
        <taxon>Dikarya</taxon>
        <taxon>Basidiomycota</taxon>
        <taxon>Agaricomycotina</taxon>
        <taxon>Agaricomycetes</taxon>
        <taxon>Polyporales</taxon>
        <taxon>Laetiporus</taxon>
    </lineage>
</organism>